<protein>
    <recommendedName>
        <fullName evidence="2">PH domain-containing protein</fullName>
    </recommendedName>
</protein>
<feature type="domain" description="PH" evidence="2">
    <location>
        <begin position="386"/>
        <end position="491"/>
    </location>
</feature>
<dbReference type="SMART" id="SM00233">
    <property type="entry name" value="PH"/>
    <property type="match status" value="1"/>
</dbReference>
<dbReference type="SUPFAM" id="SSF50729">
    <property type="entry name" value="PH domain-like"/>
    <property type="match status" value="1"/>
</dbReference>
<feature type="region of interest" description="Disordered" evidence="1">
    <location>
        <begin position="1"/>
        <end position="24"/>
    </location>
</feature>
<keyword evidence="4" id="KW-1185">Reference proteome</keyword>
<evidence type="ECO:0000313" key="4">
    <source>
        <dbReference type="Proteomes" id="UP000029725"/>
    </source>
</evidence>
<evidence type="ECO:0000259" key="2">
    <source>
        <dbReference type="PROSITE" id="PS50003"/>
    </source>
</evidence>
<dbReference type="EMBL" id="JMKJ01000011">
    <property type="protein sequence ID" value="KGG53140.1"/>
    <property type="molecule type" value="Genomic_DNA"/>
</dbReference>
<dbReference type="PROSITE" id="PS50003">
    <property type="entry name" value="PH_DOMAIN"/>
    <property type="match status" value="1"/>
</dbReference>
<dbReference type="InterPro" id="IPR001849">
    <property type="entry name" value="PH_domain"/>
</dbReference>
<dbReference type="GeneID" id="25257993"/>
<dbReference type="Pfam" id="PF00169">
    <property type="entry name" value="PH"/>
    <property type="match status" value="1"/>
</dbReference>
<evidence type="ECO:0000256" key="1">
    <source>
        <dbReference type="SAM" id="MobiDB-lite"/>
    </source>
</evidence>
<reference evidence="3 4" key="1">
    <citation type="submission" date="2014-04" db="EMBL/GenBank/DDBJ databases">
        <title>A new species of microsporidia sheds light on the evolution of extreme parasitism.</title>
        <authorList>
            <person name="Haag K.L."/>
            <person name="James T.Y."/>
            <person name="Larsson R."/>
            <person name="Schaer T.M."/>
            <person name="Refardt D."/>
            <person name="Pombert J.-F."/>
            <person name="Ebert D."/>
        </authorList>
    </citation>
    <scope>NUCLEOTIDE SEQUENCE [LARGE SCALE GENOMIC DNA]</scope>
    <source>
        <strain evidence="3 4">UGP3</strain>
        <tissue evidence="3">Spores</tissue>
    </source>
</reference>
<accession>A0A098VW42</accession>
<dbReference type="InterPro" id="IPR011993">
    <property type="entry name" value="PH-like_dom_sf"/>
</dbReference>
<name>A0A098VW42_9MICR</name>
<sequence>MLTKKEAKQPFGAKNSPNESSSSLACHSPFAATTFFDGINKGIVILPDDIHLHTVVCPSTGTSTLPRLDSTEASPFYSWVKMALGAAPPAPGTPPKHTLAQIDTYPQEKHAPDADIDEFFYGRSKDASPKHHTTPVMFMQERNNSIPTVNTAAAKALGCSAVLLHLCSFEDGAKEPRILVFQVRDAQLRSCRIPSGKKRGSPRAISEAFLFPTLEESIDIHVSLAAVTSSPGMCEDFSSSRSIHSSMKSSTGSSLGKAKAILDSVLFKSSFSSLSPKSLLMKGRRGSTIFDRMDGSKTPESPILNARRKEEPFIASTIFRVDLVSAAHSKLPQWFELILPMAGASGVARLVLSVSALYAPTPSKSKWRSRPTSLLSLINLQEHNGIPAHADYLTLLQRNSSPMKVSTWRRFWAVVAAGRILLYPYQQKEAVLPLLTIELTNIIGVKAADPERLHQRNAFHLISDSGVRHSLYADSEASLKKWMAICAVGHSSNATTELPLLFNNIKTAPALPTC</sequence>
<dbReference type="OrthoDB" id="2119658at2759"/>
<proteinExistence type="predicted"/>
<evidence type="ECO:0000313" key="3">
    <source>
        <dbReference type="EMBL" id="KGG53140.1"/>
    </source>
</evidence>
<gene>
    <name evidence="3" type="ORF">DI09_10p370</name>
</gene>
<dbReference type="VEuPathDB" id="MicrosporidiaDB:DI09_10p370"/>
<feature type="compositionally biased region" description="Polar residues" evidence="1">
    <location>
        <begin position="15"/>
        <end position="24"/>
    </location>
</feature>
<dbReference type="Proteomes" id="UP000029725">
    <property type="component" value="Unassembled WGS sequence"/>
</dbReference>
<dbReference type="Gene3D" id="2.30.29.30">
    <property type="entry name" value="Pleckstrin-homology domain (PH domain)/Phosphotyrosine-binding domain (PTB)"/>
    <property type="match status" value="1"/>
</dbReference>
<dbReference type="HOGENOM" id="CLU_530052_0_0_1"/>
<dbReference type="CDD" id="cd00821">
    <property type="entry name" value="PH"/>
    <property type="match status" value="1"/>
</dbReference>
<organism evidence="3 4">
    <name type="scientific">Mitosporidium daphniae</name>
    <dbReference type="NCBI Taxonomy" id="1485682"/>
    <lineage>
        <taxon>Eukaryota</taxon>
        <taxon>Fungi</taxon>
        <taxon>Fungi incertae sedis</taxon>
        <taxon>Microsporidia</taxon>
        <taxon>Mitosporidium</taxon>
    </lineage>
</organism>
<dbReference type="AlphaFoldDB" id="A0A098VW42"/>
<dbReference type="RefSeq" id="XP_013239567.1">
    <property type="nucleotide sequence ID" value="XM_013384113.1"/>
</dbReference>
<comment type="caution">
    <text evidence="3">The sequence shown here is derived from an EMBL/GenBank/DDBJ whole genome shotgun (WGS) entry which is preliminary data.</text>
</comment>